<dbReference type="EMBL" id="KR057902">
    <property type="protein sequence ID" value="AKU37109.1"/>
    <property type="molecule type" value="Genomic_DNA"/>
</dbReference>
<dbReference type="RefSeq" id="YP_009162752.1">
    <property type="nucleotide sequence ID" value="NC_027722.1"/>
</dbReference>
<proteinExistence type="predicted"/>
<geneLocation type="mitochondrion" evidence="1"/>
<dbReference type="AlphaFoldDB" id="A0A0U2F014"/>
<evidence type="ECO:0000313" key="1">
    <source>
        <dbReference type="EMBL" id="AKU37109.1"/>
    </source>
</evidence>
<name>A0A0U2F014_BOTBR</name>
<gene>
    <name evidence="1" type="primary">orf203</name>
</gene>
<accession>A0A0U2F014</accession>
<reference evidence="1" key="1">
    <citation type="journal article" date="2015" name="Mitochondrial DNA">
        <title>Complete mitochondrial genome of a hydrocarbon-producing green alga Botryococcus braunii strain Showa.</title>
        <authorList>
            <person name="Zou J."/>
            <person name="Bi G."/>
        </authorList>
    </citation>
    <scope>NUCLEOTIDE SEQUENCE</scope>
</reference>
<protein>
    <submittedName>
        <fullName evidence="1">Uncharacterized protein</fullName>
    </submittedName>
</protein>
<dbReference type="GeneID" id="25396238"/>
<organism evidence="1">
    <name type="scientific">Botryococcus braunii</name>
    <name type="common">Green alga</name>
    <dbReference type="NCBI Taxonomy" id="38881"/>
    <lineage>
        <taxon>Eukaryota</taxon>
        <taxon>Viridiplantae</taxon>
        <taxon>Chlorophyta</taxon>
        <taxon>core chlorophytes</taxon>
        <taxon>Trebouxiophyceae</taxon>
        <taxon>Trebouxiophyceae incertae sedis</taxon>
        <taxon>Elliptochloris clade</taxon>
        <taxon>Botryococcus</taxon>
    </lineage>
</organism>
<keyword evidence="1" id="KW-0496">Mitochondrion</keyword>
<sequence>MVKNRKRDLSKNLEPFPTISIFLLKGTILSSAFSLEKGDLLQGTKEKGTPAIETRVGLKESFLFSLPASLLQGPLLLVSISPSDRSFYVGKDPLFEKKDSDRDLLFFEGIRVIEKNFLEKPLLLGGLFERRFFDTGDLFRLFALSPTYPFLRQNLVIQMESSLSHCKNWLARPSFSLQNGIQGYLPHFMRVLSLFRDEKKKFA</sequence>